<organism evidence="1 2">
    <name type="scientific">Smallanthus sonchifolius</name>
    <dbReference type="NCBI Taxonomy" id="185202"/>
    <lineage>
        <taxon>Eukaryota</taxon>
        <taxon>Viridiplantae</taxon>
        <taxon>Streptophyta</taxon>
        <taxon>Embryophyta</taxon>
        <taxon>Tracheophyta</taxon>
        <taxon>Spermatophyta</taxon>
        <taxon>Magnoliopsida</taxon>
        <taxon>eudicotyledons</taxon>
        <taxon>Gunneridae</taxon>
        <taxon>Pentapetalae</taxon>
        <taxon>asterids</taxon>
        <taxon>campanulids</taxon>
        <taxon>Asterales</taxon>
        <taxon>Asteraceae</taxon>
        <taxon>Asteroideae</taxon>
        <taxon>Heliantheae alliance</taxon>
        <taxon>Millerieae</taxon>
        <taxon>Smallanthus</taxon>
    </lineage>
</organism>
<dbReference type="EMBL" id="CM042022">
    <property type="protein sequence ID" value="KAI3814465.1"/>
    <property type="molecule type" value="Genomic_DNA"/>
</dbReference>
<keyword evidence="2" id="KW-1185">Reference proteome</keyword>
<name>A0ACB9J3W2_9ASTR</name>
<accession>A0ACB9J3W2</accession>
<gene>
    <name evidence="1" type="ORF">L1987_14105</name>
</gene>
<proteinExistence type="predicted"/>
<comment type="caution">
    <text evidence="1">The sequence shown here is derived from an EMBL/GenBank/DDBJ whole genome shotgun (WGS) entry which is preliminary data.</text>
</comment>
<dbReference type="Proteomes" id="UP001056120">
    <property type="component" value="Linkage Group LG05"/>
</dbReference>
<evidence type="ECO:0000313" key="1">
    <source>
        <dbReference type="EMBL" id="KAI3814465.1"/>
    </source>
</evidence>
<reference evidence="1 2" key="2">
    <citation type="journal article" date="2022" name="Mol. Ecol. Resour.">
        <title>The genomes of chicory, endive, great burdock and yacon provide insights into Asteraceae paleo-polyploidization history and plant inulin production.</title>
        <authorList>
            <person name="Fan W."/>
            <person name="Wang S."/>
            <person name="Wang H."/>
            <person name="Wang A."/>
            <person name="Jiang F."/>
            <person name="Liu H."/>
            <person name="Zhao H."/>
            <person name="Xu D."/>
            <person name="Zhang Y."/>
        </authorList>
    </citation>
    <scope>NUCLEOTIDE SEQUENCE [LARGE SCALE GENOMIC DNA]</scope>
    <source>
        <strain evidence="2">cv. Yunnan</strain>
        <tissue evidence="1">Leaves</tissue>
    </source>
</reference>
<protein>
    <submittedName>
        <fullName evidence="1">Uncharacterized protein</fullName>
    </submittedName>
</protein>
<reference evidence="2" key="1">
    <citation type="journal article" date="2022" name="Mol. Ecol. Resour.">
        <title>The genomes of chicory, endive, great burdock and yacon provide insights into Asteraceae palaeo-polyploidization history and plant inulin production.</title>
        <authorList>
            <person name="Fan W."/>
            <person name="Wang S."/>
            <person name="Wang H."/>
            <person name="Wang A."/>
            <person name="Jiang F."/>
            <person name="Liu H."/>
            <person name="Zhao H."/>
            <person name="Xu D."/>
            <person name="Zhang Y."/>
        </authorList>
    </citation>
    <scope>NUCLEOTIDE SEQUENCE [LARGE SCALE GENOMIC DNA]</scope>
    <source>
        <strain evidence="2">cv. Yunnan</strain>
    </source>
</reference>
<evidence type="ECO:0000313" key="2">
    <source>
        <dbReference type="Proteomes" id="UP001056120"/>
    </source>
</evidence>
<sequence>MMKRGFNWSLLLLCCLIQRIKTPLETAGNHHRCRPRKLVVVEVQGEGIRHGERRQRFAGIRRRERGDTAEPATTYGCLLGHQERSQSILRFETINTTIWVEILPHLHREAIYAVEKLSLAAITSLQVGTHQVDQRILKLISLIDLLLFLKFK</sequence>